<dbReference type="InterPro" id="IPR050199">
    <property type="entry name" value="IgHV"/>
</dbReference>
<keyword evidence="3" id="KW-1280">Immunoglobulin</keyword>
<sequence>IELGFSVFAGVQCEVQLVGSGGGLLQPGEALKLSCAASGFTFSSYDMDLVLQAPGKGLECIATIYIGGRTYYPDSVKGQFTISEDTAVYYCTRNSVRRLQCEPWHKPSCSLFVTSRGQSAQTVLKISFVPGAAMTKGLYDFKYK</sequence>
<dbReference type="GO" id="GO:0005576">
    <property type="term" value="C:extracellular region"/>
    <property type="evidence" value="ECO:0007669"/>
    <property type="project" value="UniProtKB-ARBA"/>
</dbReference>
<dbReference type="AlphaFoldDB" id="A0A8C0ZNN6"/>
<keyword evidence="2" id="KW-1064">Adaptive immunity</keyword>
<keyword evidence="1" id="KW-0391">Immunity</keyword>
<dbReference type="SUPFAM" id="SSF48726">
    <property type="entry name" value="Immunoglobulin"/>
    <property type="match status" value="1"/>
</dbReference>
<proteinExistence type="predicted"/>
<accession>A0A8C0ZNN6</accession>
<evidence type="ECO:0000256" key="1">
    <source>
        <dbReference type="ARBA" id="ARBA00022859"/>
    </source>
</evidence>
<dbReference type="InterPro" id="IPR036179">
    <property type="entry name" value="Ig-like_dom_sf"/>
</dbReference>
<name>A0A8C0ZNN6_CASCN</name>
<evidence type="ECO:0000256" key="3">
    <source>
        <dbReference type="ARBA" id="ARBA00043265"/>
    </source>
</evidence>
<reference evidence="5" key="1">
    <citation type="submission" date="2023-09" db="UniProtKB">
        <authorList>
            <consortium name="Ensembl"/>
        </authorList>
    </citation>
    <scope>IDENTIFICATION</scope>
</reference>
<dbReference type="SMART" id="SM00406">
    <property type="entry name" value="IGv"/>
    <property type="match status" value="1"/>
</dbReference>
<dbReference type="PANTHER" id="PTHR23266">
    <property type="entry name" value="IMMUNOGLOBULIN HEAVY CHAIN"/>
    <property type="match status" value="1"/>
</dbReference>
<evidence type="ECO:0000259" key="4">
    <source>
        <dbReference type="SMART" id="SM00406"/>
    </source>
</evidence>
<dbReference type="GO" id="GO:0002250">
    <property type="term" value="P:adaptive immune response"/>
    <property type="evidence" value="ECO:0007669"/>
    <property type="project" value="UniProtKB-KW"/>
</dbReference>
<dbReference type="InterPro" id="IPR013783">
    <property type="entry name" value="Ig-like_fold"/>
</dbReference>
<evidence type="ECO:0000256" key="2">
    <source>
        <dbReference type="ARBA" id="ARBA00023130"/>
    </source>
</evidence>
<organism evidence="5">
    <name type="scientific">Castor canadensis</name>
    <name type="common">American beaver</name>
    <dbReference type="NCBI Taxonomy" id="51338"/>
    <lineage>
        <taxon>Eukaryota</taxon>
        <taxon>Metazoa</taxon>
        <taxon>Chordata</taxon>
        <taxon>Craniata</taxon>
        <taxon>Vertebrata</taxon>
        <taxon>Euteleostomi</taxon>
        <taxon>Mammalia</taxon>
        <taxon>Eutheria</taxon>
        <taxon>Euarchontoglires</taxon>
        <taxon>Glires</taxon>
        <taxon>Rodentia</taxon>
        <taxon>Castorimorpha</taxon>
        <taxon>Castoridae</taxon>
        <taxon>Castor</taxon>
    </lineage>
</organism>
<dbReference type="Gene3D" id="2.60.40.10">
    <property type="entry name" value="Immunoglobulins"/>
    <property type="match status" value="1"/>
</dbReference>
<dbReference type="InterPro" id="IPR013106">
    <property type="entry name" value="Ig_V-set"/>
</dbReference>
<protein>
    <recommendedName>
        <fullName evidence="4">Immunoglobulin V-set domain-containing protein</fullName>
    </recommendedName>
</protein>
<evidence type="ECO:0000313" key="5">
    <source>
        <dbReference type="Ensembl" id="ENSCCNP00000006595.1"/>
    </source>
</evidence>
<dbReference type="GO" id="GO:0019814">
    <property type="term" value="C:immunoglobulin complex"/>
    <property type="evidence" value="ECO:0007669"/>
    <property type="project" value="UniProtKB-KW"/>
</dbReference>
<dbReference type="Ensembl" id="ENSCCNT00000008681.1">
    <property type="protein sequence ID" value="ENSCCNP00000006595.1"/>
    <property type="gene ID" value="ENSCCNG00000006976.1"/>
</dbReference>
<feature type="domain" description="Immunoglobulin V-set" evidence="4">
    <location>
        <begin position="30"/>
        <end position="93"/>
    </location>
</feature>